<keyword evidence="2" id="KW-1185">Reference proteome</keyword>
<gene>
    <name evidence="1" type="ORF">PECUL_23A034813</name>
</gene>
<organism evidence="1 2">
    <name type="scientific">Pelobates cultripes</name>
    <name type="common">Western spadefoot toad</name>
    <dbReference type="NCBI Taxonomy" id="61616"/>
    <lineage>
        <taxon>Eukaryota</taxon>
        <taxon>Metazoa</taxon>
        <taxon>Chordata</taxon>
        <taxon>Craniata</taxon>
        <taxon>Vertebrata</taxon>
        <taxon>Euteleostomi</taxon>
        <taxon>Amphibia</taxon>
        <taxon>Batrachia</taxon>
        <taxon>Anura</taxon>
        <taxon>Pelobatoidea</taxon>
        <taxon>Pelobatidae</taxon>
        <taxon>Pelobates</taxon>
    </lineage>
</organism>
<dbReference type="EMBL" id="OW240915">
    <property type="protein sequence ID" value="CAH2284701.1"/>
    <property type="molecule type" value="Genomic_DNA"/>
</dbReference>
<dbReference type="AlphaFoldDB" id="A0AAD1S284"/>
<accession>A0AAD1S284</accession>
<protein>
    <submittedName>
        <fullName evidence="1">Uncharacterized protein</fullName>
    </submittedName>
</protein>
<evidence type="ECO:0000313" key="1">
    <source>
        <dbReference type="EMBL" id="CAH2284701.1"/>
    </source>
</evidence>
<sequence>MHTTRSVPGPHLVAMPANPELLVQYSDNDQGNIGDTAPKHTPHTLMFLLLLHTIPKTQGQLITHLLTAPNLLIPVKWKNSSSPTIREWITKVDTLKNIEQIQASISHKLTLFQEIWGPWTRFLSKPNTDT</sequence>
<evidence type="ECO:0000313" key="2">
    <source>
        <dbReference type="Proteomes" id="UP001295444"/>
    </source>
</evidence>
<reference evidence="1" key="1">
    <citation type="submission" date="2022-03" db="EMBL/GenBank/DDBJ databases">
        <authorList>
            <person name="Alioto T."/>
            <person name="Alioto T."/>
            <person name="Gomez Garrido J."/>
        </authorList>
    </citation>
    <scope>NUCLEOTIDE SEQUENCE</scope>
</reference>
<name>A0AAD1S284_PELCU</name>
<dbReference type="Proteomes" id="UP001295444">
    <property type="component" value="Chromosome 04"/>
</dbReference>
<proteinExistence type="predicted"/>